<reference evidence="6 7" key="1">
    <citation type="journal article" date="2013" name="BMC Genomics">
        <title>Reconstruction of the lipid metabolism for the microalga Monoraphidium neglectum from its genome sequence reveals characteristics suitable for biofuel production.</title>
        <authorList>
            <person name="Bogen C."/>
            <person name="Al-Dilaimi A."/>
            <person name="Albersmeier A."/>
            <person name="Wichmann J."/>
            <person name="Grundmann M."/>
            <person name="Rupp O."/>
            <person name="Lauersen K.J."/>
            <person name="Blifernez-Klassen O."/>
            <person name="Kalinowski J."/>
            <person name="Goesmann A."/>
            <person name="Mussgnug J.H."/>
            <person name="Kruse O."/>
        </authorList>
    </citation>
    <scope>NUCLEOTIDE SEQUENCE [LARGE SCALE GENOMIC DNA]</scope>
    <source>
        <strain evidence="6 7">SAG 48.87</strain>
    </source>
</reference>
<dbReference type="EMBL" id="KK101476">
    <property type="protein sequence ID" value="KIZ00747.1"/>
    <property type="molecule type" value="Genomic_DNA"/>
</dbReference>
<dbReference type="InterPro" id="IPR041562">
    <property type="entry name" value="MCM_lid"/>
</dbReference>
<dbReference type="RefSeq" id="XP_013899766.1">
    <property type="nucleotide sequence ID" value="XM_014044312.1"/>
</dbReference>
<keyword evidence="4" id="KW-0238">DNA-binding</keyword>
<dbReference type="Pfam" id="PF00493">
    <property type="entry name" value="MCM"/>
    <property type="match status" value="1"/>
</dbReference>
<keyword evidence="3" id="KW-0067">ATP-binding</keyword>
<dbReference type="InterPro" id="IPR001208">
    <property type="entry name" value="MCM_dom"/>
</dbReference>
<dbReference type="InterPro" id="IPR027417">
    <property type="entry name" value="P-loop_NTPase"/>
</dbReference>
<organism evidence="6 7">
    <name type="scientific">Monoraphidium neglectum</name>
    <dbReference type="NCBI Taxonomy" id="145388"/>
    <lineage>
        <taxon>Eukaryota</taxon>
        <taxon>Viridiplantae</taxon>
        <taxon>Chlorophyta</taxon>
        <taxon>core chlorophytes</taxon>
        <taxon>Chlorophyceae</taxon>
        <taxon>CS clade</taxon>
        <taxon>Sphaeropleales</taxon>
        <taxon>Selenastraceae</taxon>
        <taxon>Monoraphidium</taxon>
    </lineage>
</organism>
<evidence type="ECO:0000256" key="2">
    <source>
        <dbReference type="ARBA" id="ARBA00022741"/>
    </source>
</evidence>
<dbReference type="STRING" id="145388.A0A0D2MJF6"/>
<dbReference type="PROSITE" id="PS50051">
    <property type="entry name" value="MCM_2"/>
    <property type="match status" value="1"/>
</dbReference>
<dbReference type="GO" id="GO:0016787">
    <property type="term" value="F:hydrolase activity"/>
    <property type="evidence" value="ECO:0007669"/>
    <property type="project" value="UniProtKB-KW"/>
</dbReference>
<name>A0A0D2MJF6_9CHLO</name>
<dbReference type="Proteomes" id="UP000054498">
    <property type="component" value="Unassembled WGS sequence"/>
</dbReference>
<dbReference type="KEGG" id="mng:MNEG_7219"/>
<evidence type="ECO:0000256" key="1">
    <source>
        <dbReference type="ARBA" id="ARBA00012551"/>
    </source>
</evidence>
<dbReference type="GO" id="GO:0042555">
    <property type="term" value="C:MCM complex"/>
    <property type="evidence" value="ECO:0007669"/>
    <property type="project" value="TreeGrafter"/>
</dbReference>
<dbReference type="PANTHER" id="PTHR11630">
    <property type="entry name" value="DNA REPLICATION LICENSING FACTOR MCM FAMILY MEMBER"/>
    <property type="match status" value="1"/>
</dbReference>
<evidence type="ECO:0000259" key="5">
    <source>
        <dbReference type="PROSITE" id="PS50051"/>
    </source>
</evidence>
<dbReference type="Gene3D" id="3.40.50.300">
    <property type="entry name" value="P-loop containing nucleotide triphosphate hydrolases"/>
    <property type="match status" value="1"/>
</dbReference>
<dbReference type="GO" id="GO:0005634">
    <property type="term" value="C:nucleus"/>
    <property type="evidence" value="ECO:0007669"/>
    <property type="project" value="UniProtKB-SubCell"/>
</dbReference>
<dbReference type="GeneID" id="25740095"/>
<dbReference type="OrthoDB" id="271325at2759"/>
<dbReference type="SUPFAM" id="SSF52540">
    <property type="entry name" value="P-loop containing nucleoside triphosphate hydrolases"/>
    <property type="match status" value="1"/>
</dbReference>
<evidence type="ECO:0000256" key="3">
    <source>
        <dbReference type="ARBA" id="ARBA00022840"/>
    </source>
</evidence>
<dbReference type="AlphaFoldDB" id="A0A0D2MJF6"/>
<dbReference type="Pfam" id="PF17855">
    <property type="entry name" value="MCM_lid"/>
    <property type="match status" value="1"/>
</dbReference>
<gene>
    <name evidence="6" type="ORF">MNEG_7219</name>
</gene>
<proteinExistence type="predicted"/>
<keyword evidence="2" id="KW-0547">Nucleotide-binding</keyword>
<feature type="domain" description="MCM C-terminal AAA(+) ATPase" evidence="5">
    <location>
        <begin position="4"/>
        <end position="71"/>
    </location>
</feature>
<protein>
    <recommendedName>
        <fullName evidence="1">DNA helicase</fullName>
        <ecNumber evidence="1">3.6.4.12</ecNumber>
    </recommendedName>
</protein>
<dbReference type="GO" id="GO:0003697">
    <property type="term" value="F:single-stranded DNA binding"/>
    <property type="evidence" value="ECO:0007669"/>
    <property type="project" value="TreeGrafter"/>
</dbReference>
<sequence>MWGAEAGMVTCLPTRTSVLGVTNPRGAFNPAAAHTSAATNLSAPLLSRFDAVLLLSDVHEPAWDYTVSEQVLRNHQQGAAQGSQEAPLPCWPVDVLRAYVAWVRGRGSAQQELTMSPEAEAVLLAYYQAQRRSEGRSAARTTIRLLESLVRLAQAHARLMARGRVGLQDAVIAVMVADASMAVAALLGPNNALHTHAPQDADADYAALERAVLAELGLHHLMSAAPGPPGDGGGG</sequence>
<keyword evidence="7" id="KW-1185">Reference proteome</keyword>
<evidence type="ECO:0000256" key="4">
    <source>
        <dbReference type="ARBA" id="ARBA00023125"/>
    </source>
</evidence>
<dbReference type="GO" id="GO:0000724">
    <property type="term" value="P:double-strand break repair via homologous recombination"/>
    <property type="evidence" value="ECO:0007669"/>
    <property type="project" value="TreeGrafter"/>
</dbReference>
<evidence type="ECO:0000313" key="6">
    <source>
        <dbReference type="EMBL" id="KIZ00747.1"/>
    </source>
</evidence>
<evidence type="ECO:0000313" key="7">
    <source>
        <dbReference type="Proteomes" id="UP000054498"/>
    </source>
</evidence>
<accession>A0A0D2MJF6</accession>
<dbReference type="EC" id="3.6.4.12" evidence="1"/>
<dbReference type="PANTHER" id="PTHR11630:SF48">
    <property type="entry name" value="DNA HELICASE MCM9"/>
    <property type="match status" value="1"/>
</dbReference>
<dbReference type="GO" id="GO:0005524">
    <property type="term" value="F:ATP binding"/>
    <property type="evidence" value="ECO:0007669"/>
    <property type="project" value="UniProtKB-KW"/>
</dbReference>
<dbReference type="InterPro" id="IPR031327">
    <property type="entry name" value="MCM"/>
</dbReference>
<dbReference type="GO" id="GO:0017116">
    <property type="term" value="F:single-stranded DNA helicase activity"/>
    <property type="evidence" value="ECO:0007669"/>
    <property type="project" value="TreeGrafter"/>
</dbReference>